<comment type="caution">
    <text evidence="2">The sequence shown here is derived from an EMBL/GenBank/DDBJ whole genome shotgun (WGS) entry which is preliminary data.</text>
</comment>
<protein>
    <submittedName>
        <fullName evidence="2">RimJ/RimL family protein N-acetyltransferase</fullName>
    </submittedName>
</protein>
<dbReference type="PANTHER" id="PTHR43610">
    <property type="entry name" value="BLL6696 PROTEIN"/>
    <property type="match status" value="1"/>
</dbReference>
<name>A0A7W9AF64_9SPHN</name>
<dbReference type="SUPFAM" id="SSF55729">
    <property type="entry name" value="Acyl-CoA N-acyltransferases (Nat)"/>
    <property type="match status" value="1"/>
</dbReference>
<dbReference type="GO" id="GO:0016747">
    <property type="term" value="F:acyltransferase activity, transferring groups other than amino-acyl groups"/>
    <property type="evidence" value="ECO:0007669"/>
    <property type="project" value="InterPro"/>
</dbReference>
<feature type="domain" description="N-acetyltransferase" evidence="1">
    <location>
        <begin position="16"/>
        <end position="177"/>
    </location>
</feature>
<evidence type="ECO:0000313" key="2">
    <source>
        <dbReference type="EMBL" id="MBB5684463.1"/>
    </source>
</evidence>
<dbReference type="PROSITE" id="PS51186">
    <property type="entry name" value="GNAT"/>
    <property type="match status" value="1"/>
</dbReference>
<dbReference type="Gene3D" id="3.40.630.30">
    <property type="match status" value="1"/>
</dbReference>
<dbReference type="InterPro" id="IPR016181">
    <property type="entry name" value="Acyl_CoA_acyltransferase"/>
</dbReference>
<dbReference type="CDD" id="cd04301">
    <property type="entry name" value="NAT_SF"/>
    <property type="match status" value="1"/>
</dbReference>
<evidence type="ECO:0000259" key="1">
    <source>
        <dbReference type="PROSITE" id="PS51186"/>
    </source>
</evidence>
<reference evidence="2 3" key="1">
    <citation type="submission" date="2020-08" db="EMBL/GenBank/DDBJ databases">
        <title>Genomic Encyclopedia of Type Strains, Phase IV (KMG-IV): sequencing the most valuable type-strain genomes for metagenomic binning, comparative biology and taxonomic classification.</title>
        <authorList>
            <person name="Goeker M."/>
        </authorList>
    </citation>
    <scope>NUCLEOTIDE SEQUENCE [LARGE SCALE GENOMIC DNA]</scope>
    <source>
        <strain evidence="2 3">DSM 25079</strain>
    </source>
</reference>
<evidence type="ECO:0000313" key="3">
    <source>
        <dbReference type="Proteomes" id="UP000549617"/>
    </source>
</evidence>
<dbReference type="RefSeq" id="WP_184014806.1">
    <property type="nucleotide sequence ID" value="NZ_JACIJC010000001.1"/>
</dbReference>
<dbReference type="InterPro" id="IPR000182">
    <property type="entry name" value="GNAT_dom"/>
</dbReference>
<organism evidence="2 3">
    <name type="scientific">Sphingobium boeckii</name>
    <dbReference type="NCBI Taxonomy" id="1082345"/>
    <lineage>
        <taxon>Bacteria</taxon>
        <taxon>Pseudomonadati</taxon>
        <taxon>Pseudomonadota</taxon>
        <taxon>Alphaproteobacteria</taxon>
        <taxon>Sphingomonadales</taxon>
        <taxon>Sphingomonadaceae</taxon>
        <taxon>Sphingobium</taxon>
    </lineage>
</organism>
<dbReference type="EMBL" id="JACIJC010000001">
    <property type="protein sequence ID" value="MBB5684463.1"/>
    <property type="molecule type" value="Genomic_DNA"/>
</dbReference>
<keyword evidence="2" id="KW-0808">Transferase</keyword>
<dbReference type="PANTHER" id="PTHR43610:SF1">
    <property type="entry name" value="N-ACETYLTRANSFERASE DOMAIN-CONTAINING PROTEIN"/>
    <property type="match status" value="1"/>
</dbReference>
<dbReference type="AlphaFoldDB" id="A0A7W9AF64"/>
<proteinExistence type="predicted"/>
<dbReference type="Proteomes" id="UP000549617">
    <property type="component" value="Unassembled WGS sequence"/>
</dbReference>
<keyword evidence="3" id="KW-1185">Reference proteome</keyword>
<sequence length="184" mass="20186">MAGLEPLLAPIDDGNLRLEQLAEAHREGLRAACAADREIWDIYPSRLIGDDFDPAFDAILANPARCPFALILDGRVIGMSGYLNIALDRQTLEIGGTYMQPDQRGTGLNRRIKQLLIARAFTAGFRRIEFRIDVRNGRSIAAVEKIGGVKEGVLRQERITWNGHVRDTALYAILADDGATVSAG</sequence>
<dbReference type="Pfam" id="PF13302">
    <property type="entry name" value="Acetyltransf_3"/>
    <property type="match status" value="1"/>
</dbReference>
<accession>A0A7W9AF64</accession>
<gene>
    <name evidence="2" type="ORF">FHS49_000454</name>
</gene>